<gene>
    <name evidence="8" type="ORF">NCTC11391_01987</name>
</gene>
<dbReference type="Proteomes" id="UP000254082">
    <property type="component" value="Unassembled WGS sequence"/>
</dbReference>
<evidence type="ECO:0000313" key="8">
    <source>
        <dbReference type="EMBL" id="SUN37223.1"/>
    </source>
</evidence>
<dbReference type="AlphaFoldDB" id="A0A380JGD2"/>
<dbReference type="GO" id="GO:0045892">
    <property type="term" value="P:negative regulation of DNA-templated transcription"/>
    <property type="evidence" value="ECO:0007669"/>
    <property type="project" value="TreeGrafter"/>
</dbReference>
<dbReference type="GO" id="GO:0006401">
    <property type="term" value="P:RNA catabolic process"/>
    <property type="evidence" value="ECO:0007669"/>
    <property type="project" value="InterPro"/>
</dbReference>
<name>A0A380JGD2_STRDO</name>
<comment type="similarity">
    <text evidence="1">Belongs to the YoeB family.</text>
</comment>
<evidence type="ECO:0000256" key="2">
    <source>
        <dbReference type="ARBA" id="ARBA00022649"/>
    </source>
</evidence>
<evidence type="ECO:0000256" key="1">
    <source>
        <dbReference type="ARBA" id="ARBA00008172"/>
    </source>
</evidence>
<evidence type="ECO:0000256" key="3">
    <source>
        <dbReference type="ARBA" id="ARBA00022722"/>
    </source>
</evidence>
<dbReference type="RefSeq" id="WP_002997078.1">
    <property type="nucleotide sequence ID" value="NZ_UHFA01000002.1"/>
</dbReference>
<organism evidence="8 9">
    <name type="scientific">Streptococcus downei MFe28</name>
    <dbReference type="NCBI Taxonomy" id="764290"/>
    <lineage>
        <taxon>Bacteria</taxon>
        <taxon>Bacillati</taxon>
        <taxon>Bacillota</taxon>
        <taxon>Bacilli</taxon>
        <taxon>Lactobacillales</taxon>
        <taxon>Streptococcaceae</taxon>
        <taxon>Streptococcus</taxon>
    </lineage>
</organism>
<keyword evidence="9" id="KW-1185">Reference proteome</keyword>
<evidence type="ECO:0000313" key="9">
    <source>
        <dbReference type="Proteomes" id="UP000254082"/>
    </source>
</evidence>
<sequence length="95" mass="11599">MSQWIIIPHKLVKRDDIPKLEQASLKEDFNEIVAILKENPYSRVRRMEKLNPKNREIYSMRINVQHRVVYTIDKKQKLVKIWSAWSHYEQRVPKK</sequence>
<dbReference type="InterPro" id="IPR035093">
    <property type="entry name" value="RelE/ParE_toxin_dom_sf"/>
</dbReference>
<dbReference type="PANTHER" id="PTHR38039">
    <property type="entry name" value="TOXIN YOEB"/>
    <property type="match status" value="1"/>
</dbReference>
<dbReference type="SUPFAM" id="SSF143011">
    <property type="entry name" value="RelE-like"/>
    <property type="match status" value="1"/>
</dbReference>
<dbReference type="InterPro" id="IPR009614">
    <property type="entry name" value="YoeB_toxin"/>
</dbReference>
<evidence type="ECO:0000256" key="7">
    <source>
        <dbReference type="ARBA" id="ARBA00050056"/>
    </source>
</evidence>
<keyword evidence="2" id="KW-1277">Toxin-antitoxin system</keyword>
<dbReference type="NCBIfam" id="TIGR02116">
    <property type="entry name" value="toxin_Txe_YoeB"/>
    <property type="match status" value="1"/>
</dbReference>
<reference evidence="8 9" key="1">
    <citation type="submission" date="2018-06" db="EMBL/GenBank/DDBJ databases">
        <authorList>
            <consortium name="Pathogen Informatics"/>
            <person name="Doyle S."/>
        </authorList>
    </citation>
    <scope>NUCLEOTIDE SEQUENCE [LARGE SCALE GENOMIC DNA]</scope>
    <source>
        <strain evidence="9">NCTC 11391</strain>
    </source>
</reference>
<keyword evidence="5" id="KW-0378">Hydrolase</keyword>
<dbReference type="EMBL" id="UHFA01000002">
    <property type="protein sequence ID" value="SUN37223.1"/>
    <property type="molecule type" value="Genomic_DNA"/>
</dbReference>
<protein>
    <recommendedName>
        <fullName evidence="7">Endoribonuclease YoeB</fullName>
    </recommendedName>
    <alternativeName>
        <fullName evidence="6">Putative mRNA interferase YoeB</fullName>
    </alternativeName>
</protein>
<accession>A0A380JGD2</accession>
<proteinExistence type="inferred from homology"/>
<keyword evidence="3" id="KW-0540">Nuclease</keyword>
<dbReference type="GO" id="GO:0004519">
    <property type="term" value="F:endonuclease activity"/>
    <property type="evidence" value="ECO:0007669"/>
    <property type="project" value="UniProtKB-KW"/>
</dbReference>
<keyword evidence="4" id="KW-0255">Endonuclease</keyword>
<evidence type="ECO:0000256" key="5">
    <source>
        <dbReference type="ARBA" id="ARBA00022801"/>
    </source>
</evidence>
<dbReference type="Gene3D" id="3.30.2310.20">
    <property type="entry name" value="RelE-like"/>
    <property type="match status" value="1"/>
</dbReference>
<dbReference type="Pfam" id="PF06769">
    <property type="entry name" value="YoeB_toxin"/>
    <property type="match status" value="1"/>
</dbReference>
<dbReference type="PANTHER" id="PTHR38039:SF1">
    <property type="entry name" value="TOXIN YOEB"/>
    <property type="match status" value="1"/>
</dbReference>
<dbReference type="OrthoDB" id="9801102at2"/>
<dbReference type="GO" id="GO:0016787">
    <property type="term" value="F:hydrolase activity"/>
    <property type="evidence" value="ECO:0007669"/>
    <property type="project" value="UniProtKB-KW"/>
</dbReference>
<evidence type="ECO:0000256" key="6">
    <source>
        <dbReference type="ARBA" id="ARBA00030388"/>
    </source>
</evidence>
<evidence type="ECO:0000256" key="4">
    <source>
        <dbReference type="ARBA" id="ARBA00022759"/>
    </source>
</evidence>